<dbReference type="InterPro" id="IPR052136">
    <property type="entry name" value="Adipolin/Erythroferrone-rel"/>
</dbReference>
<dbReference type="GO" id="GO:0005615">
    <property type="term" value="C:extracellular space"/>
    <property type="evidence" value="ECO:0007669"/>
    <property type="project" value="TreeGrafter"/>
</dbReference>
<dbReference type="InterPro" id="IPR014755">
    <property type="entry name" value="Cu-Rt/internalin_Ig-like"/>
</dbReference>
<accession>A0A9W7C8K9</accession>
<dbReference type="Gene3D" id="2.60.40.1220">
    <property type="match status" value="2"/>
</dbReference>
<evidence type="ECO:0000256" key="3">
    <source>
        <dbReference type="ARBA" id="ARBA00022729"/>
    </source>
</evidence>
<dbReference type="PANTHER" id="PTHR24019">
    <property type="entry name" value="ADIPOLIN"/>
    <property type="match status" value="1"/>
</dbReference>
<dbReference type="CDD" id="cd00185">
    <property type="entry name" value="TNFRSF"/>
    <property type="match status" value="1"/>
</dbReference>
<dbReference type="PANTHER" id="PTHR24019:SF5">
    <property type="entry name" value="ADIPOLIN"/>
    <property type="match status" value="1"/>
</dbReference>
<evidence type="ECO:0000313" key="5">
    <source>
        <dbReference type="EMBL" id="GMI01656.1"/>
    </source>
</evidence>
<dbReference type="Proteomes" id="UP001165122">
    <property type="component" value="Unassembled WGS sequence"/>
</dbReference>
<dbReference type="OrthoDB" id="194033at2759"/>
<comment type="subcellular location">
    <subcellularLocation>
        <location evidence="1">Secreted</location>
    </subcellularLocation>
</comment>
<evidence type="ECO:0000256" key="4">
    <source>
        <dbReference type="SAM" id="SignalP"/>
    </source>
</evidence>
<dbReference type="GO" id="GO:0005179">
    <property type="term" value="F:hormone activity"/>
    <property type="evidence" value="ECO:0007669"/>
    <property type="project" value="TreeGrafter"/>
</dbReference>
<proteinExistence type="predicted"/>
<evidence type="ECO:0000256" key="1">
    <source>
        <dbReference type="ARBA" id="ARBA00004613"/>
    </source>
</evidence>
<protein>
    <submittedName>
        <fullName evidence="5">Uncharacterized protein</fullName>
    </submittedName>
</protein>
<feature type="chain" id="PRO_5040842612" evidence="4">
    <location>
        <begin position="32"/>
        <end position="3068"/>
    </location>
</feature>
<keyword evidence="6" id="KW-1185">Reference proteome</keyword>
<feature type="signal peptide" evidence="4">
    <location>
        <begin position="1"/>
        <end position="31"/>
    </location>
</feature>
<keyword evidence="2" id="KW-0964">Secreted</keyword>
<organism evidence="5 6">
    <name type="scientific">Triparma laevis f. longispina</name>
    <dbReference type="NCBI Taxonomy" id="1714387"/>
    <lineage>
        <taxon>Eukaryota</taxon>
        <taxon>Sar</taxon>
        <taxon>Stramenopiles</taxon>
        <taxon>Ochrophyta</taxon>
        <taxon>Bolidophyceae</taxon>
        <taxon>Parmales</taxon>
        <taxon>Triparmaceae</taxon>
        <taxon>Triparma</taxon>
    </lineage>
</organism>
<name>A0A9W7C8K9_9STRA</name>
<evidence type="ECO:0000313" key="6">
    <source>
        <dbReference type="Proteomes" id="UP001165122"/>
    </source>
</evidence>
<comment type="caution">
    <text evidence="5">The sequence shown here is derived from an EMBL/GenBank/DDBJ whole genome shotgun (WGS) entry which is preliminary data.</text>
</comment>
<sequence length="3068" mass="328254">MGRFPRASPLQPRIILLVILLLALSLVPAYGKPYITSFSMDMHYGLITVQFSEEMMSKFFDATKITLQNTQSYYNCTGSQSRDNGDCDVSTGALRIPISSNAYSSVYNATSLYVSIGSSDYATLSMASTIATSADNIYIVVDENVTRSSGDLSVSRGVFDGSALMASEFTADALKPAFSSYTLDMDTGYMNLTFGEPVNASSFLASGITFQATDNLGTNADANTITLTNTNVTVMSGDGLRIKVDLGLKNLNDIKALSPLGIATATIYLSISSPAIKDIAGNEMSLAYLSIYEGKQPTSFTPDTTTPTLEWYDLDMDSGTLSLHFSETINSYQLDVTDLFLQENVLRASGTSFQLTSASTKATTTPVPVLTIALAPADMHAIKLMDMAVGSDDSKTYITFNSSLTKDMSELELKIEPLVNGVSSMNVVGFTADTTSPTLTSYVLDMNARALELTFDEPVRANTLLVTYLTLQDTYDVATNDGKAVALSSGSGTSSSNGLVIVVDLCEKDFNALKLQPTMAISKATTFLTYSNFANDNFVKDMIVPANIVTQVTDGNGVGPSSFVADQSKPSLRYYSMDMDSGELIMTFSEPVDASSLNVSMITLQSQEEEVICNQYGQCSVPGKSASNAYRLKTSSSSVVDVDNTTITVNVGVDDRNEVKVVENFYTALGNTFLACDDGMASDISDYLDESLAQNGVNAIPVSAALAGSAFTLDTTSPTLSVFTLDMDSGTLSITFDEPVRASTFNATGAVLWSKYHMSANSSSVELSKDSFTASDNGLTLDVSIAYDDLNDIKLFTSAFNDVSNTFLYTESRMVDDMADSGNAITNGQTDAHKAFLVTGDSTFPNLLSFDFDPVNGNLTLFFDEVVDASSFDAAGLTIQDAAFASTKLQLSDGAAIQVDGTSISAYLGSVDRTAQSSAGANLGTSAENTYLTIINAAIVDVAISPNQVSAITDGSGLKLGPALFKFYLDMDECVLTFRFSEPVNPERIDPTLITVQNSATASTSYTLTGHSGFFWKHNNYTVSIFLNPTDINAIKSTSGLLYGLSTSYVRMAAGAIYDYATGSWIGPNKLLEVGDGSALQAEAMKNDVTRPNLRSFTLDMDVGTLTLNFDEPVLASSFDATKLTLSGERDSTSATCDTVTLSSLSTTASSDGISLVVAFERNGGMYQDFDSLAFARLLATTKNDVFLVVTEDLVIDTSPKFNKVVAIPPTNGTKCSFFTPDETSPTLLSYSLDMNAETMTLTFSEAVWVDSTFDVTAIQLQDKVDDTFTEFYVFTTATKISNETDTIAANRKIPALAIVKLQLGQADVDQIKSKRTLANNLASTYISVAETLTNDIAQANNTFVAIDAASAKIATSHTADTTSPNLVSYTLDMNAGSMAFVFDEIIDPSSLDPSQIKIQYGAFAGESANQYALASSAISTDSTVGSRTFGVTLSADDLNNLKLKLELATRTSDTYLQVPTAFISDMAGNAITIIRDGRAQQVSSFTPDTTRPSITSFQLRTNGKIILKFSEAVSTTSLNNTGITLQNVDSSLAYVLTSATQLTGDALLSTKLTLSLGQDFIDAQLIGVATSQLTSYMSASMYVITDIAGNRVNEIAKNDAVLMGPALESFNLDMDKRKIDFFFSESVKGNFSADALTLFDERSGSNSITLTDWNFTADPTPERFEKPYFQANSTDSVTAYLSAADVTAIKSNGYIGTGKGNTYLSISSVAPFTYNEDTQSVGSPLQIVPIITSKAMQVSTFLTDAVKPTLTGYDLDKDSGVLTLRFDEPVELKTFNQSGLVIQRGTERGTGVKFVNLGADSVVTRTNHLGYVGSDTVTVTLGTSDLGRVLSLDLGAYMTMTAATAWDMADENNPVVAIPDGSAIAANSIVPDSTGPQVVSFGLDLDNGVLSIVFSEPIDGDTFDPSKFSIQGSPKKNVTGVYNLTTASVITSNVGDTIEVDMNIFRTDLDGIKAMMLFGVAKHRNQTYMAVRDAAFTDYNSNPGQGILHEDAIIAGSYVYDRVEPTLRSYDLEINTANNADPEYGKLTLHFSEPVDPTSIVLTNLKLIDTDNAPYGQELTLGLSSVSVSSASSSVEVTLSAGELSALQAGVIGTGGVSFLSIAEGSAKDMSGNFLAAIDHQMIGPVLEYTTLSLRDGAETISMIFSEDVKTSSFDPTGLTFVSTNDGTGESYQLTSNSTLTVETAGVASTKVLGVRLGAKDIENLKTFAGLAVSKETAKVQLAGSFITDMAATANPVVAIAVEDAPNVNSFTPDATEPSIVKTSLDLSTDVLVFEFDEPILASAVKMNQITFQSKSSLSASGLDKYTLVDSVYGGGDNATISLTLGFNDMSAIKSISNLCSYDKGEDCYFSFLADTFQDTALSPNSVPLVGSSAGVAIGVVYNDTKAPSLDTFNLDLDADTLTLNFDEPVLSASFIPWKLSMQRAMTNVGTHIVLLPSSTSTASSDGSSIVLDLPVAMIETLMLDVSLATDRVTSFLMMELGAFTDARGNNVTSISNGYAKPATLFVFDTTPPVLVKFDLDMNAGKATVEFQEYVRVQEVTMKGITVQNSTTDNPVEHVLALGTALEQTVNNSKVIVLVFTEAELNTIKDYDSLCHDKNSSYLKMAGSSVLDMGSNGNTNMENSDAFMATSFTPDSTPPKLSEYDLDLDSGLMTLKFDETVDEASFDQTGIKLHDMAAKKYSSVHDLVSPTVNKGTMSASNVLYVMLSAVDLASIKDKGIGKERNSTWLSMAKGTVKDKASLDVAAVLESGIIGGASMRVTTLNLDQTEPVLVKFRIDRVGKKLYAWFTEPVTVKVLESFRFSNSSGGVLNFLNTTFEYKKDNTQVIWDFDTKWNTTNMGTNVTVEESFWQKMVYLGVEGSGAMKLTIAGEAVQDLSPRGNFNKDILLRAENFPTCGCGGGQFVKAPCNSIDDAVCQVCTDCGNVGNSYQSAACQPTVDTVCSACTPCNHGFYPSVECGGVSDNVCSVCTTCTDMEYETSACESGINRICASCKVCVWLNSKQEMFCNSRSKAWQKENCCFDKEGNQIKCGKVDFVNLEIEARNGRHHWVFPDTTPHIEGYKLGEWP</sequence>
<dbReference type="EMBL" id="BRXW01000036">
    <property type="protein sequence ID" value="GMI01656.1"/>
    <property type="molecule type" value="Genomic_DNA"/>
</dbReference>
<evidence type="ECO:0000256" key="2">
    <source>
        <dbReference type="ARBA" id="ARBA00022525"/>
    </source>
</evidence>
<keyword evidence="3 4" id="KW-0732">Signal</keyword>
<reference evidence="6" key="1">
    <citation type="journal article" date="2023" name="Commun. Biol.">
        <title>Genome analysis of Parmales, the sister group of diatoms, reveals the evolutionary specialization of diatoms from phago-mixotrophs to photoautotrophs.</title>
        <authorList>
            <person name="Ban H."/>
            <person name="Sato S."/>
            <person name="Yoshikawa S."/>
            <person name="Yamada K."/>
            <person name="Nakamura Y."/>
            <person name="Ichinomiya M."/>
            <person name="Sato N."/>
            <person name="Blanc-Mathieu R."/>
            <person name="Endo H."/>
            <person name="Kuwata A."/>
            <person name="Ogata H."/>
        </authorList>
    </citation>
    <scope>NUCLEOTIDE SEQUENCE [LARGE SCALE GENOMIC DNA]</scope>
    <source>
        <strain evidence="6">NIES 3700</strain>
    </source>
</reference>
<gene>
    <name evidence="5" type="ORF">TrLO_g11110</name>
</gene>